<dbReference type="SUPFAM" id="SSF56935">
    <property type="entry name" value="Porins"/>
    <property type="match status" value="1"/>
</dbReference>
<accession>A0ABW5LVQ8</accession>
<dbReference type="Gene3D" id="2.40.160.60">
    <property type="entry name" value="Outer membrane protein transport protein (OMPP1/FadL/TodX)"/>
    <property type="match status" value="1"/>
</dbReference>
<comment type="caution">
    <text evidence="2">The sequence shown here is derived from an EMBL/GenBank/DDBJ whole genome shotgun (WGS) entry which is preliminary data.</text>
</comment>
<sequence>MIKRIIFFITALVSIQAFSQRSSSSPYSIFGVGDEFGTRTVEQISMGGVGAAYSSSQYLNFINPAALSELRYATYVFGLLHNDLRVKDADTNQSSATTSLSYFSFGVPISKNAGIIAGLQPTSAVGYSLINNLVDGDGNIVDITAFTGDGAVNRLYGGIGAKLFKGFSLGVEVDFLFGNITNNVSNRRQNVALGTKNVEDSRIRGGSIKIGAQYKTQIKEDIDLTVGAAVKLSNRLRAKGEEYLYSFTQGSLGGEIPRDTLSATSLRGNLERPLETVVGIGVGKQNKWYAAVDYQFQDALMPSGYLNESAQSLRYGNSSRVSLGGFYLPKFNSISSYWQRVTYRAGFKYAKTGLLVNGIPSGNTFTAVDDFGISFGLGLPLGNRVSNVNVGFEYGKRGSTENGLLQENYLNLRLSLSLNDLWFRKRQID</sequence>
<reference evidence="3" key="1">
    <citation type="journal article" date="2019" name="Int. J. Syst. Evol. Microbiol.">
        <title>The Global Catalogue of Microorganisms (GCM) 10K type strain sequencing project: providing services to taxonomists for standard genome sequencing and annotation.</title>
        <authorList>
            <consortium name="The Broad Institute Genomics Platform"/>
            <consortium name="The Broad Institute Genome Sequencing Center for Infectious Disease"/>
            <person name="Wu L."/>
            <person name="Ma J."/>
        </authorList>
    </citation>
    <scope>NUCLEOTIDE SEQUENCE [LARGE SCALE GENOMIC DNA]</scope>
    <source>
        <strain evidence="3">KCTC 52127</strain>
    </source>
</reference>
<evidence type="ECO:0008006" key="4">
    <source>
        <dbReference type="Google" id="ProtNLM"/>
    </source>
</evidence>
<keyword evidence="1" id="KW-0732">Signal</keyword>
<feature type="signal peptide" evidence="1">
    <location>
        <begin position="1"/>
        <end position="19"/>
    </location>
</feature>
<organism evidence="2 3">
    <name type="scientific">Pseudotenacibaculum haliotis</name>
    <dbReference type="NCBI Taxonomy" id="1862138"/>
    <lineage>
        <taxon>Bacteria</taxon>
        <taxon>Pseudomonadati</taxon>
        <taxon>Bacteroidota</taxon>
        <taxon>Flavobacteriia</taxon>
        <taxon>Flavobacteriales</taxon>
        <taxon>Flavobacteriaceae</taxon>
        <taxon>Pseudotenacibaculum</taxon>
    </lineage>
</organism>
<evidence type="ECO:0000256" key="1">
    <source>
        <dbReference type="SAM" id="SignalP"/>
    </source>
</evidence>
<proteinExistence type="predicted"/>
<feature type="chain" id="PRO_5046715787" description="Long-chain fatty acid transport protein" evidence="1">
    <location>
        <begin position="20"/>
        <end position="429"/>
    </location>
</feature>
<dbReference type="EMBL" id="JBHULH010000012">
    <property type="protein sequence ID" value="MFD2568883.1"/>
    <property type="molecule type" value="Genomic_DNA"/>
</dbReference>
<name>A0ABW5LVQ8_9FLAO</name>
<keyword evidence="3" id="KW-1185">Reference proteome</keyword>
<evidence type="ECO:0000313" key="3">
    <source>
        <dbReference type="Proteomes" id="UP001597508"/>
    </source>
</evidence>
<dbReference type="RefSeq" id="WP_379667588.1">
    <property type="nucleotide sequence ID" value="NZ_JBHULH010000012.1"/>
</dbReference>
<protein>
    <recommendedName>
        <fullName evidence="4">Long-chain fatty acid transport protein</fullName>
    </recommendedName>
</protein>
<evidence type="ECO:0000313" key="2">
    <source>
        <dbReference type="EMBL" id="MFD2568883.1"/>
    </source>
</evidence>
<gene>
    <name evidence="2" type="ORF">ACFSRZ_16025</name>
</gene>
<dbReference type="Proteomes" id="UP001597508">
    <property type="component" value="Unassembled WGS sequence"/>
</dbReference>